<dbReference type="Proteomes" id="UP000190868">
    <property type="component" value="Chromosome"/>
</dbReference>
<dbReference type="Pfam" id="PF07963">
    <property type="entry name" value="N_methyl"/>
    <property type="match status" value="1"/>
</dbReference>
<accession>A0A1S6U6B7</accession>
<dbReference type="AlphaFoldDB" id="A0A1S6U6B7"/>
<gene>
    <name evidence="1" type="ORF">CPIN18021_0455</name>
</gene>
<dbReference type="NCBIfam" id="TIGR02532">
    <property type="entry name" value="IV_pilin_GFxxxE"/>
    <property type="match status" value="1"/>
</dbReference>
<dbReference type="Gene3D" id="3.30.700.10">
    <property type="entry name" value="Glycoprotein, Type 4 Pilin"/>
    <property type="match status" value="1"/>
</dbReference>
<name>A0A1S6U6B7_9BACT</name>
<proteinExistence type="predicted"/>
<dbReference type="InterPro" id="IPR012902">
    <property type="entry name" value="N_methyl_site"/>
</dbReference>
<dbReference type="SUPFAM" id="SSF54523">
    <property type="entry name" value="Pili subunits"/>
    <property type="match status" value="1"/>
</dbReference>
<dbReference type="EMBL" id="CP017258">
    <property type="protein sequence ID" value="AQW87294.1"/>
    <property type="molecule type" value="Genomic_DNA"/>
</dbReference>
<dbReference type="RefSeq" id="WP_078424323.1">
    <property type="nucleotide sequence ID" value="NZ_CP017258.1"/>
</dbReference>
<sequence>MKKAFTMIELIFVIVILGILVAIAIPKLIATRNEAEIVNAAKNLSTFVSDIGMHYTSRVSLSDNLEDMTNVRAIRKNEYNGYYYLMTNGKECIKIRLISEDKINSTPPYLEITQNEATKHDPLCQKIIQYKSIQNIMSTQFKYIQKTNKIVAQDRGSATPVFITEYTPEVITGIPLGMSNIKW</sequence>
<evidence type="ECO:0000313" key="2">
    <source>
        <dbReference type="Proteomes" id="UP000190868"/>
    </source>
</evidence>
<dbReference type="InterPro" id="IPR045584">
    <property type="entry name" value="Pilin-like"/>
</dbReference>
<protein>
    <submittedName>
        <fullName evidence="1">Putative type II secretion system protein</fullName>
    </submittedName>
</protein>
<reference evidence="2" key="1">
    <citation type="submission" date="2016-09" db="EMBL/GenBank/DDBJ databases">
        <title>Comparative genomics of the Campylobacter concisus group.</title>
        <authorList>
            <person name="Miller W.G."/>
            <person name="Yee E."/>
            <person name="Chapman M.H."/>
            <person name="Huynh S."/>
            <person name="Bono J.L."/>
            <person name="On S.L.W."/>
            <person name="StLeger J."/>
            <person name="Foster G."/>
            <person name="Parker C.T."/>
        </authorList>
    </citation>
    <scope>NUCLEOTIDE SEQUENCE [LARGE SCALE GENOMIC DNA]</scope>
    <source>
        <strain evidence="2">RM18021</strain>
    </source>
</reference>
<evidence type="ECO:0000313" key="1">
    <source>
        <dbReference type="EMBL" id="AQW87294.1"/>
    </source>
</evidence>
<organism evidence="1 2">
    <name type="scientific">Campylobacter pinnipediorum subsp. caledonicus</name>
    <dbReference type="NCBI Taxonomy" id="1874362"/>
    <lineage>
        <taxon>Bacteria</taxon>
        <taxon>Pseudomonadati</taxon>
        <taxon>Campylobacterota</taxon>
        <taxon>Epsilonproteobacteria</taxon>
        <taxon>Campylobacterales</taxon>
        <taxon>Campylobacteraceae</taxon>
        <taxon>Campylobacter</taxon>
    </lineage>
</organism>
<keyword evidence="2" id="KW-1185">Reference proteome</keyword>